<name>H5USQ4_9MICO</name>
<feature type="transmembrane region" description="Helical" evidence="1">
    <location>
        <begin position="6"/>
        <end position="27"/>
    </location>
</feature>
<feature type="transmembrane region" description="Helical" evidence="1">
    <location>
        <begin position="71"/>
        <end position="94"/>
    </location>
</feature>
<keyword evidence="1" id="KW-0472">Membrane</keyword>
<evidence type="ECO:0000313" key="3">
    <source>
        <dbReference type="Proteomes" id="UP000004367"/>
    </source>
</evidence>
<organism evidence="2 3">
    <name type="scientific">Mobilicoccus pelagius NBRC 104925</name>
    <dbReference type="NCBI Taxonomy" id="1089455"/>
    <lineage>
        <taxon>Bacteria</taxon>
        <taxon>Bacillati</taxon>
        <taxon>Actinomycetota</taxon>
        <taxon>Actinomycetes</taxon>
        <taxon>Micrococcales</taxon>
        <taxon>Dermatophilaceae</taxon>
        <taxon>Mobilicoccus</taxon>
    </lineage>
</organism>
<comment type="caution">
    <text evidence="2">The sequence shown here is derived from an EMBL/GenBank/DDBJ whole genome shotgun (WGS) entry which is preliminary data.</text>
</comment>
<feature type="transmembrane region" description="Helical" evidence="1">
    <location>
        <begin position="39"/>
        <end position="59"/>
    </location>
</feature>
<keyword evidence="1" id="KW-0812">Transmembrane</keyword>
<dbReference type="eggNOG" id="ENOG5030KWU">
    <property type="taxonomic scope" value="Bacteria"/>
</dbReference>
<proteinExistence type="predicted"/>
<dbReference type="EMBL" id="BAFE01000058">
    <property type="protein sequence ID" value="GAB48762.1"/>
    <property type="molecule type" value="Genomic_DNA"/>
</dbReference>
<dbReference type="RefSeq" id="WP_009482660.1">
    <property type="nucleotide sequence ID" value="NZ_BAFE01000058.1"/>
</dbReference>
<gene>
    <name evidence="2" type="ORF">MOPEL_080_00410</name>
</gene>
<evidence type="ECO:0000313" key="2">
    <source>
        <dbReference type="EMBL" id="GAB48762.1"/>
    </source>
</evidence>
<dbReference type="AlphaFoldDB" id="H5USQ4"/>
<reference evidence="2 3" key="1">
    <citation type="submission" date="2012-02" db="EMBL/GenBank/DDBJ databases">
        <title>Whole genome shotgun sequence of Mobilicoccus pelagius NBRC 104925.</title>
        <authorList>
            <person name="Yoshida Y."/>
            <person name="Hosoyama A."/>
            <person name="Tsuchikane K."/>
            <person name="Katsumata H."/>
            <person name="Yamazaki S."/>
            <person name="Fujita N."/>
        </authorList>
    </citation>
    <scope>NUCLEOTIDE SEQUENCE [LARGE SCALE GENOMIC DNA]</scope>
    <source>
        <strain evidence="2 3">NBRC 104925</strain>
    </source>
</reference>
<dbReference type="OrthoDB" id="3730907at2"/>
<dbReference type="GO" id="GO:0015297">
    <property type="term" value="F:antiporter activity"/>
    <property type="evidence" value="ECO:0007669"/>
    <property type="project" value="InterPro"/>
</dbReference>
<evidence type="ECO:0008006" key="4">
    <source>
        <dbReference type="Google" id="ProtNLM"/>
    </source>
</evidence>
<dbReference type="STRING" id="1089455.MOPEL_080_00410"/>
<sequence length="121" mass="12368">MTLTLVADTVAGILLVVGSLSVLLTAVTMVRVRDAVSRINALSPVTVFGLPLVVLGEYVSTAAHQGFSAWGLVRLLITLVALLVVSSMASNALARAAVLSGARIDPATAPNDLAQEPPHAA</sequence>
<accession>H5USQ4</accession>
<evidence type="ECO:0000256" key="1">
    <source>
        <dbReference type="SAM" id="Phobius"/>
    </source>
</evidence>
<keyword evidence="1" id="KW-1133">Transmembrane helix</keyword>
<dbReference type="GO" id="GO:0098662">
    <property type="term" value="P:inorganic cation transmembrane transport"/>
    <property type="evidence" value="ECO:0007669"/>
    <property type="project" value="InterPro"/>
</dbReference>
<dbReference type="Pfam" id="PF03334">
    <property type="entry name" value="PhaG_MnhG_YufB"/>
    <property type="match status" value="1"/>
</dbReference>
<dbReference type="Proteomes" id="UP000004367">
    <property type="component" value="Unassembled WGS sequence"/>
</dbReference>
<protein>
    <recommendedName>
        <fullName evidence="4">Na(+)/H(+) antiporter subunit G</fullName>
    </recommendedName>
</protein>
<keyword evidence="3" id="KW-1185">Reference proteome</keyword>
<dbReference type="InterPro" id="IPR005133">
    <property type="entry name" value="PhaG_MnhG_YufB"/>
</dbReference>